<feature type="transmembrane region" description="Helical" evidence="1">
    <location>
        <begin position="32"/>
        <end position="51"/>
    </location>
</feature>
<organism evidence="2 3">
    <name type="scientific">Cellulomonas triticagri</name>
    <dbReference type="NCBI Taxonomy" id="2483352"/>
    <lineage>
        <taxon>Bacteria</taxon>
        <taxon>Bacillati</taxon>
        <taxon>Actinomycetota</taxon>
        <taxon>Actinomycetes</taxon>
        <taxon>Micrococcales</taxon>
        <taxon>Cellulomonadaceae</taxon>
        <taxon>Cellulomonas</taxon>
    </lineage>
</organism>
<dbReference type="EMBL" id="RFFI01000009">
    <property type="protein sequence ID" value="RMI13798.1"/>
    <property type="molecule type" value="Genomic_DNA"/>
</dbReference>
<keyword evidence="1" id="KW-0472">Membrane</keyword>
<dbReference type="Proteomes" id="UP000269289">
    <property type="component" value="Unassembled WGS sequence"/>
</dbReference>
<keyword evidence="1" id="KW-0812">Transmembrane</keyword>
<dbReference type="AlphaFoldDB" id="A0A3M2JUF9"/>
<feature type="transmembrane region" description="Helical" evidence="1">
    <location>
        <begin position="184"/>
        <end position="202"/>
    </location>
</feature>
<reference evidence="2 3" key="1">
    <citation type="submission" date="2018-10" db="EMBL/GenBank/DDBJ databases">
        <title>Isolation, diversity and antifungal activity of actinobacteria from wheat.</title>
        <authorList>
            <person name="Han C."/>
        </authorList>
    </citation>
    <scope>NUCLEOTIDE SEQUENCE [LARGE SCALE GENOMIC DNA]</scope>
    <source>
        <strain evidence="2 3">NEAU-YY56</strain>
    </source>
</reference>
<keyword evidence="1" id="KW-1133">Transmembrane helix</keyword>
<feature type="transmembrane region" description="Helical" evidence="1">
    <location>
        <begin position="147"/>
        <end position="172"/>
    </location>
</feature>
<name>A0A3M2JUF9_9CELL</name>
<proteinExistence type="predicted"/>
<protein>
    <submittedName>
        <fullName evidence="2">Uncharacterized protein</fullName>
    </submittedName>
</protein>
<feature type="transmembrane region" description="Helical" evidence="1">
    <location>
        <begin position="222"/>
        <end position="240"/>
    </location>
</feature>
<dbReference type="RefSeq" id="WP_122147956.1">
    <property type="nucleotide sequence ID" value="NZ_RFFI01000009.1"/>
</dbReference>
<sequence>MSSATTTDVIDPPLDGAVDLPREVLPSGRWHLLVRLALLVPLLVAVVGAALQPVQRSVDDLLSALAAVEVAAVTLERPTAPGEAGTYAVRWSGDGRPATGTYTVRFAGDQGTDDPGEDEGRDVLAAAAASPRDVEVVTVDRMPPTGLMLPGSVTVAALPVAAWAVGFVVALAAGPEPRLATRWAWFWLWGAAWPVALAYLVLEPTPLWSRRTLVAPRSRLTGGWAFLLGLLLGPFVLGLVTGA</sequence>
<comment type="caution">
    <text evidence="2">The sequence shown here is derived from an EMBL/GenBank/DDBJ whole genome shotgun (WGS) entry which is preliminary data.</text>
</comment>
<evidence type="ECO:0000313" key="3">
    <source>
        <dbReference type="Proteomes" id="UP000269289"/>
    </source>
</evidence>
<keyword evidence="3" id="KW-1185">Reference proteome</keyword>
<evidence type="ECO:0000313" key="2">
    <source>
        <dbReference type="EMBL" id="RMI13798.1"/>
    </source>
</evidence>
<dbReference type="OrthoDB" id="3784740at2"/>
<gene>
    <name evidence="2" type="ORF">EBM89_02880</name>
</gene>
<accession>A0A3M2JUF9</accession>
<evidence type="ECO:0000256" key="1">
    <source>
        <dbReference type="SAM" id="Phobius"/>
    </source>
</evidence>